<gene>
    <name evidence="1" type="ORF">Ae201684_010095</name>
</gene>
<dbReference type="AlphaFoldDB" id="A0A6G0WZ13"/>
<dbReference type="EMBL" id="VJMJ01000128">
    <property type="protein sequence ID" value="KAF0732763.1"/>
    <property type="molecule type" value="Genomic_DNA"/>
</dbReference>
<sequence>MFRNAIPGQDRAANQRKSFFCCRRRLKIILIIIFDVIFVKPKVAHVALEGRHDPHVKRLTNGGRCRWERANMTSHVVHGFVGRLADMWFKIVHHVNRRAINVLTKNIAKKWPSGNVGSSFMSILPPGLPRMMNKIGSFFPSPRIVRTAVMR</sequence>
<proteinExistence type="predicted"/>
<organism evidence="1 2">
    <name type="scientific">Aphanomyces euteiches</name>
    <dbReference type="NCBI Taxonomy" id="100861"/>
    <lineage>
        <taxon>Eukaryota</taxon>
        <taxon>Sar</taxon>
        <taxon>Stramenopiles</taxon>
        <taxon>Oomycota</taxon>
        <taxon>Saprolegniomycetes</taxon>
        <taxon>Saprolegniales</taxon>
        <taxon>Verrucalvaceae</taxon>
        <taxon>Aphanomyces</taxon>
    </lineage>
</organism>
<protein>
    <submittedName>
        <fullName evidence="1">Uncharacterized protein</fullName>
    </submittedName>
</protein>
<comment type="caution">
    <text evidence="1">The sequence shown here is derived from an EMBL/GenBank/DDBJ whole genome shotgun (WGS) entry which is preliminary data.</text>
</comment>
<evidence type="ECO:0000313" key="2">
    <source>
        <dbReference type="Proteomes" id="UP000481153"/>
    </source>
</evidence>
<name>A0A6G0WZ13_9STRA</name>
<dbReference type="Proteomes" id="UP000481153">
    <property type="component" value="Unassembled WGS sequence"/>
</dbReference>
<accession>A0A6G0WZ13</accession>
<evidence type="ECO:0000313" key="1">
    <source>
        <dbReference type="EMBL" id="KAF0732763.1"/>
    </source>
</evidence>
<reference evidence="1 2" key="1">
    <citation type="submission" date="2019-07" db="EMBL/GenBank/DDBJ databases">
        <title>Genomics analysis of Aphanomyces spp. identifies a new class of oomycete effector associated with host adaptation.</title>
        <authorList>
            <person name="Gaulin E."/>
        </authorList>
    </citation>
    <scope>NUCLEOTIDE SEQUENCE [LARGE SCALE GENOMIC DNA]</scope>
    <source>
        <strain evidence="1 2">ATCC 201684</strain>
    </source>
</reference>
<keyword evidence="2" id="KW-1185">Reference proteome</keyword>